<dbReference type="AlphaFoldDB" id="A0AA35L5F8"/>
<dbReference type="Proteomes" id="UP001178461">
    <property type="component" value="Chromosome 13"/>
</dbReference>
<reference evidence="2" key="1">
    <citation type="submission" date="2022-12" db="EMBL/GenBank/DDBJ databases">
        <authorList>
            <person name="Alioto T."/>
            <person name="Alioto T."/>
            <person name="Gomez Garrido J."/>
        </authorList>
    </citation>
    <scope>NUCLEOTIDE SEQUENCE</scope>
</reference>
<feature type="compositionally biased region" description="Basic and acidic residues" evidence="1">
    <location>
        <begin position="109"/>
        <end position="122"/>
    </location>
</feature>
<evidence type="ECO:0000313" key="2">
    <source>
        <dbReference type="EMBL" id="CAI5789676.1"/>
    </source>
</evidence>
<sequence>MVEKWGALIRSGREPFPNIYCVLVKSLERCDDPQRGEGPGRDWSPDKGLSPQRAVVWGNRNQPSSSQTVPGNPAKSGGESGQNKGGKAPSSVWEPFPNTYFVLAKSLERRGEHQGHASRDEAPAPAPGMKNRTTSRRFPAVVPCGVSPLPLLCTGMAPSRPGLAQKHQPKLPPIKTASRVISEREETLAIASVLGRSDACTVEKWGALIRSAREKFSRGTAAFLQEGLEPRQQPLAPEVMGQGGGRGP</sequence>
<feature type="compositionally biased region" description="Polar residues" evidence="1">
    <location>
        <begin position="59"/>
        <end position="70"/>
    </location>
</feature>
<feature type="region of interest" description="Disordered" evidence="1">
    <location>
        <begin position="30"/>
        <end position="92"/>
    </location>
</feature>
<keyword evidence="3" id="KW-1185">Reference proteome</keyword>
<dbReference type="EMBL" id="OX395138">
    <property type="protein sequence ID" value="CAI5789676.1"/>
    <property type="molecule type" value="Genomic_DNA"/>
</dbReference>
<evidence type="ECO:0000256" key="1">
    <source>
        <dbReference type="SAM" id="MobiDB-lite"/>
    </source>
</evidence>
<organism evidence="2 3">
    <name type="scientific">Podarcis lilfordi</name>
    <name type="common">Lilford's wall lizard</name>
    <dbReference type="NCBI Taxonomy" id="74358"/>
    <lineage>
        <taxon>Eukaryota</taxon>
        <taxon>Metazoa</taxon>
        <taxon>Chordata</taxon>
        <taxon>Craniata</taxon>
        <taxon>Vertebrata</taxon>
        <taxon>Euteleostomi</taxon>
        <taxon>Lepidosauria</taxon>
        <taxon>Squamata</taxon>
        <taxon>Bifurcata</taxon>
        <taxon>Unidentata</taxon>
        <taxon>Episquamata</taxon>
        <taxon>Laterata</taxon>
        <taxon>Lacertibaenia</taxon>
        <taxon>Lacertidae</taxon>
        <taxon>Podarcis</taxon>
    </lineage>
</organism>
<gene>
    <name evidence="2" type="ORF">PODLI_1B003855</name>
</gene>
<proteinExistence type="predicted"/>
<feature type="region of interest" description="Disordered" evidence="1">
    <location>
        <begin position="226"/>
        <end position="248"/>
    </location>
</feature>
<evidence type="ECO:0000313" key="3">
    <source>
        <dbReference type="Proteomes" id="UP001178461"/>
    </source>
</evidence>
<name>A0AA35L5F8_9SAUR</name>
<feature type="region of interest" description="Disordered" evidence="1">
    <location>
        <begin position="109"/>
        <end position="136"/>
    </location>
</feature>
<accession>A0AA35L5F8</accession>
<feature type="compositionally biased region" description="Basic and acidic residues" evidence="1">
    <location>
        <begin position="30"/>
        <end position="45"/>
    </location>
</feature>
<protein>
    <submittedName>
        <fullName evidence="2">Uncharacterized protein</fullName>
    </submittedName>
</protein>